<name>A0AAF0DJN5_9EURO</name>
<evidence type="ECO:0000259" key="11">
    <source>
        <dbReference type="Pfam" id="PF11626"/>
    </source>
</evidence>
<dbReference type="InterPro" id="IPR015010">
    <property type="entry name" value="TERF2IP_Myb"/>
</dbReference>
<dbReference type="Pfam" id="PF11626">
    <property type="entry name" value="Rap1_C"/>
    <property type="match status" value="1"/>
</dbReference>
<dbReference type="InterPro" id="IPR009057">
    <property type="entry name" value="Homeodomain-like_sf"/>
</dbReference>
<dbReference type="InterPro" id="IPR001357">
    <property type="entry name" value="BRCT_dom"/>
</dbReference>
<comment type="subunit">
    <text evidence="8">Homodimer.</text>
</comment>
<feature type="region of interest" description="Disordered" evidence="9">
    <location>
        <begin position="470"/>
        <end position="492"/>
    </location>
</feature>
<dbReference type="EMBL" id="CP120628">
    <property type="protein sequence ID" value="WEW58220.1"/>
    <property type="molecule type" value="Genomic_DNA"/>
</dbReference>
<reference evidence="13" key="1">
    <citation type="submission" date="2023-03" db="EMBL/GenBank/DDBJ databases">
        <title>Emydomyces testavorans Genome Sequence.</title>
        <authorList>
            <person name="Hoyer L."/>
        </authorList>
    </citation>
    <scope>NUCLEOTIDE SEQUENCE</scope>
    <source>
        <strain evidence="13">16-2883</strain>
    </source>
</reference>
<evidence type="ECO:0000313" key="13">
    <source>
        <dbReference type="EMBL" id="WEW58220.1"/>
    </source>
</evidence>
<feature type="domain" description="TERF2-interacting telomeric protein 1 Myb" evidence="10">
    <location>
        <begin position="110"/>
        <end position="167"/>
    </location>
</feature>
<keyword evidence="6" id="KW-0804">Transcription</keyword>
<evidence type="ECO:0000256" key="5">
    <source>
        <dbReference type="ARBA" id="ARBA00023159"/>
    </source>
</evidence>
<dbReference type="PANTHER" id="PTHR16466:SF6">
    <property type="entry name" value="TELOMERIC REPEAT-BINDING FACTOR 2-INTERACTING PROTEIN 1"/>
    <property type="match status" value="1"/>
</dbReference>
<feature type="domain" description="TRF2-interacting telomeric protein/Rap1 C-terminal" evidence="11">
    <location>
        <begin position="512"/>
        <end position="587"/>
    </location>
</feature>
<feature type="region of interest" description="Disordered" evidence="9">
    <location>
        <begin position="164"/>
        <end position="218"/>
    </location>
</feature>
<feature type="compositionally biased region" description="Basic and acidic residues" evidence="9">
    <location>
        <begin position="164"/>
        <end position="187"/>
    </location>
</feature>
<dbReference type="PANTHER" id="PTHR16466">
    <property type="entry name" value="TELOMERE REPEAT-BINDING FACTOR 2-INTERACTING PROTEIN 1"/>
    <property type="match status" value="1"/>
</dbReference>
<evidence type="ECO:0000259" key="12">
    <source>
        <dbReference type="Pfam" id="PF16589"/>
    </source>
</evidence>
<gene>
    <name evidence="13" type="ORF">PRK78_003688</name>
</gene>
<dbReference type="SUPFAM" id="SSF52113">
    <property type="entry name" value="BRCT domain"/>
    <property type="match status" value="1"/>
</dbReference>
<dbReference type="Gene3D" id="1.10.10.60">
    <property type="entry name" value="Homeodomain-like"/>
    <property type="match status" value="2"/>
</dbReference>
<keyword evidence="2 8" id="KW-0158">Chromosome</keyword>
<dbReference type="CDD" id="cd11653">
    <property type="entry name" value="rap1_RCT"/>
    <property type="match status" value="1"/>
</dbReference>
<dbReference type="GO" id="GO:0031848">
    <property type="term" value="P:protection from non-homologous end joining at telomere"/>
    <property type="evidence" value="ECO:0007669"/>
    <property type="project" value="TreeGrafter"/>
</dbReference>
<evidence type="ECO:0000256" key="4">
    <source>
        <dbReference type="ARBA" id="ARBA00023015"/>
    </source>
</evidence>
<comment type="similarity">
    <text evidence="1 8">Belongs to the RAP1 family.</text>
</comment>
<feature type="compositionally biased region" description="Polar residues" evidence="9">
    <location>
        <begin position="398"/>
        <end position="416"/>
    </location>
</feature>
<evidence type="ECO:0000256" key="8">
    <source>
        <dbReference type="RuleBase" id="RU367107"/>
    </source>
</evidence>
<protein>
    <recommendedName>
        <fullName evidence="8">DNA-binding protein RAP1</fullName>
    </recommendedName>
</protein>
<dbReference type="AlphaFoldDB" id="A0AAF0DJN5"/>
<comment type="subcellular location">
    <subcellularLocation>
        <location evidence="8">Nucleus</location>
    </subcellularLocation>
    <subcellularLocation>
        <location evidence="8">Chromosome</location>
        <location evidence="8">Telomere</location>
    </subcellularLocation>
</comment>
<feature type="region of interest" description="Disordered" evidence="9">
    <location>
        <begin position="273"/>
        <end position="445"/>
    </location>
</feature>
<evidence type="ECO:0000256" key="7">
    <source>
        <dbReference type="ARBA" id="ARBA00023242"/>
    </source>
</evidence>
<evidence type="ECO:0000313" key="14">
    <source>
        <dbReference type="Proteomes" id="UP001219355"/>
    </source>
</evidence>
<sequence>MASSSAESPPLFNNKKFFLSATVPQRDWCASLIKNHGGKVVQLEKNADIHLVDHMRKDIPPGCYSFKFIDRCLRAGKVLDLEEFRAGPAPGQVRPVGSRSVPTRVHRVCFTAKDDQILYDWVKPIEKDGGPIRGNKIYQQLEELHPQHTYQSWRDRYLKVVKDRARPVTREDDTRGAEPAEPARSDVSRQGSPSSARRRSSEAKSVRQSPPSFLSSEEDELLRAASSILEVDPDRENDFWVEYASQHDQHTATEWKNHFHTFVRPKYVAKVRAKKAAAQKMPSSSPARSGLGGPRIPAEPTTPAPAKKIAQTASKPVKRARQDTEASSEEERENIRRKRRKLRVEVDTILSPDPVRSRADSTNGQLAGHVQKTSSPRRTNSDETVESPVELPLESVSRPISETNTPSPIPLTQSIALASGALAPAKPTSPSTSSSNEQYETAPQNQLTQELFANPTQYADELNALLHPTLTDIPEEGSGNLPSQEITEEEKEEIQELDQWIESRLKSGRARDEDQIIQALSCTSMNPYLADKVLDYLIDGKGIPTNIPGIWTEEEDHLLETGDSSGDYLKLKEKHGEEYCDVRGIYLNTLRQVNSA</sequence>
<dbReference type="GO" id="GO:0042162">
    <property type="term" value="F:telomeric DNA binding"/>
    <property type="evidence" value="ECO:0007669"/>
    <property type="project" value="TreeGrafter"/>
</dbReference>
<dbReference type="SUPFAM" id="SSF46689">
    <property type="entry name" value="Homeodomain-like"/>
    <property type="match status" value="1"/>
</dbReference>
<keyword evidence="14" id="KW-1185">Reference proteome</keyword>
<dbReference type="GO" id="GO:0010833">
    <property type="term" value="P:telomere maintenance via telomere lengthening"/>
    <property type="evidence" value="ECO:0007669"/>
    <property type="project" value="UniProtKB-UniRule"/>
</dbReference>
<evidence type="ECO:0000256" key="9">
    <source>
        <dbReference type="SAM" id="MobiDB-lite"/>
    </source>
</evidence>
<dbReference type="InterPro" id="IPR038104">
    <property type="entry name" value="Rap1_C_sf"/>
</dbReference>
<feature type="domain" description="BRCT" evidence="12">
    <location>
        <begin position="10"/>
        <end position="84"/>
    </location>
</feature>
<dbReference type="Pfam" id="PF08914">
    <property type="entry name" value="Myb_Rap1"/>
    <property type="match status" value="1"/>
</dbReference>
<dbReference type="Proteomes" id="UP001219355">
    <property type="component" value="Chromosome 2"/>
</dbReference>
<evidence type="ECO:0000256" key="6">
    <source>
        <dbReference type="ARBA" id="ARBA00023163"/>
    </source>
</evidence>
<feature type="compositionally biased region" description="Polar residues" evidence="9">
    <location>
        <begin position="360"/>
        <end position="378"/>
    </location>
</feature>
<keyword evidence="3 8" id="KW-0779">Telomere</keyword>
<dbReference type="InterPro" id="IPR036420">
    <property type="entry name" value="BRCT_dom_sf"/>
</dbReference>
<comment type="function">
    <text evidence="8">Involved in the regulation of telomere length, clustering and has a specific role in telomere position effect (TPE).</text>
</comment>
<dbReference type="CDD" id="cd11655">
    <property type="entry name" value="rap1_myb-like"/>
    <property type="match status" value="1"/>
</dbReference>
<dbReference type="Pfam" id="PF16589">
    <property type="entry name" value="BRCT_2"/>
    <property type="match status" value="1"/>
</dbReference>
<accession>A0AAF0DJN5</accession>
<feature type="compositionally biased region" description="Low complexity" evidence="9">
    <location>
        <begin position="294"/>
        <end position="313"/>
    </location>
</feature>
<evidence type="ECO:0000256" key="1">
    <source>
        <dbReference type="ARBA" id="ARBA00010467"/>
    </source>
</evidence>
<evidence type="ECO:0000256" key="3">
    <source>
        <dbReference type="ARBA" id="ARBA00022895"/>
    </source>
</evidence>
<dbReference type="GO" id="GO:0070187">
    <property type="term" value="C:shelterin complex"/>
    <property type="evidence" value="ECO:0007669"/>
    <property type="project" value="TreeGrafter"/>
</dbReference>
<keyword evidence="4" id="KW-0805">Transcription regulation</keyword>
<proteinExistence type="inferred from homology"/>
<dbReference type="InterPro" id="IPR039595">
    <property type="entry name" value="TE2IP/Rap1"/>
</dbReference>
<keyword evidence="5" id="KW-0010">Activator</keyword>
<feature type="compositionally biased region" description="Polar residues" evidence="9">
    <location>
        <begin position="436"/>
        <end position="445"/>
    </location>
</feature>
<keyword evidence="7 8" id="KW-0539">Nucleus</keyword>
<organism evidence="13 14">
    <name type="scientific">Emydomyces testavorans</name>
    <dbReference type="NCBI Taxonomy" id="2070801"/>
    <lineage>
        <taxon>Eukaryota</taxon>
        <taxon>Fungi</taxon>
        <taxon>Dikarya</taxon>
        <taxon>Ascomycota</taxon>
        <taxon>Pezizomycotina</taxon>
        <taxon>Eurotiomycetes</taxon>
        <taxon>Eurotiomycetidae</taxon>
        <taxon>Onygenales</taxon>
        <taxon>Nannizziopsiaceae</taxon>
        <taxon>Emydomyces</taxon>
    </lineage>
</organism>
<evidence type="ECO:0000259" key="10">
    <source>
        <dbReference type="Pfam" id="PF08914"/>
    </source>
</evidence>
<evidence type="ECO:0000256" key="2">
    <source>
        <dbReference type="ARBA" id="ARBA00022454"/>
    </source>
</evidence>
<dbReference type="InterPro" id="IPR021661">
    <property type="entry name" value="Rap1_C"/>
</dbReference>
<dbReference type="Gene3D" id="1.10.10.2170">
    <property type="match status" value="1"/>
</dbReference>